<gene>
    <name evidence="1" type="ORF">S03H2_61085</name>
</gene>
<name>X1IEB9_9ZZZZ</name>
<reference evidence="1" key="1">
    <citation type="journal article" date="2014" name="Front. Microbiol.">
        <title>High frequency of phylogenetically diverse reductive dehalogenase-homologous genes in deep subseafloor sedimentary metagenomes.</title>
        <authorList>
            <person name="Kawai M."/>
            <person name="Futagami T."/>
            <person name="Toyoda A."/>
            <person name="Takaki Y."/>
            <person name="Nishi S."/>
            <person name="Hori S."/>
            <person name="Arai W."/>
            <person name="Tsubouchi T."/>
            <person name="Morono Y."/>
            <person name="Uchiyama I."/>
            <person name="Ito T."/>
            <person name="Fujiyama A."/>
            <person name="Inagaki F."/>
            <person name="Takami H."/>
        </authorList>
    </citation>
    <scope>NUCLEOTIDE SEQUENCE</scope>
    <source>
        <strain evidence="1">Expedition CK06-06</strain>
    </source>
</reference>
<proteinExistence type="predicted"/>
<protein>
    <submittedName>
        <fullName evidence="1">Uncharacterized protein</fullName>
    </submittedName>
</protein>
<sequence length="116" mass="13685">HYLFRRQKGPDMLLLESGCQVPVMDRWMMRRMLKPTPEQEETFSEDVLRIQKSREQYGLVRDAVIEEANECQVPVGEHHVSCWLEMLFKDDRKAAETYLNELIEAIKESESELNGQ</sequence>
<feature type="non-terminal residue" evidence="1">
    <location>
        <position position="1"/>
    </location>
</feature>
<comment type="caution">
    <text evidence="1">The sequence shown here is derived from an EMBL/GenBank/DDBJ whole genome shotgun (WGS) entry which is preliminary data.</text>
</comment>
<accession>X1IEB9</accession>
<dbReference type="EMBL" id="BARU01039407">
    <property type="protein sequence ID" value="GAH80766.1"/>
    <property type="molecule type" value="Genomic_DNA"/>
</dbReference>
<dbReference type="AlphaFoldDB" id="X1IEB9"/>
<evidence type="ECO:0000313" key="1">
    <source>
        <dbReference type="EMBL" id="GAH80766.1"/>
    </source>
</evidence>
<organism evidence="1">
    <name type="scientific">marine sediment metagenome</name>
    <dbReference type="NCBI Taxonomy" id="412755"/>
    <lineage>
        <taxon>unclassified sequences</taxon>
        <taxon>metagenomes</taxon>
        <taxon>ecological metagenomes</taxon>
    </lineage>
</organism>